<dbReference type="EMBL" id="LR797078">
    <property type="protein sequence ID" value="CAB4185286.1"/>
    <property type="molecule type" value="Genomic_DNA"/>
</dbReference>
<evidence type="ECO:0000313" key="2">
    <source>
        <dbReference type="EMBL" id="CAB4185286.1"/>
    </source>
</evidence>
<sequence>MQNNNNAYTEWREEKRRQELHMESPASMERRYRGMMDMERERERQRLSNALSAIPKMLVQDKAPTITEFADKAELSMAEVLLDNWDQVLQLVVLNEKLKGEVSKLLHQIEQMSTAIYSAVESAIRPMRDNRINDAIPLDDF</sequence>
<feature type="region of interest" description="Disordered" evidence="1">
    <location>
        <begin position="1"/>
        <end position="24"/>
    </location>
</feature>
<organism evidence="2">
    <name type="scientific">uncultured Caudovirales phage</name>
    <dbReference type="NCBI Taxonomy" id="2100421"/>
    <lineage>
        <taxon>Viruses</taxon>
        <taxon>Duplodnaviria</taxon>
        <taxon>Heunggongvirae</taxon>
        <taxon>Uroviricota</taxon>
        <taxon>Caudoviricetes</taxon>
        <taxon>Peduoviridae</taxon>
        <taxon>Maltschvirus</taxon>
        <taxon>Maltschvirus maltsch</taxon>
    </lineage>
</organism>
<reference evidence="2" key="1">
    <citation type="submission" date="2020-05" db="EMBL/GenBank/DDBJ databases">
        <authorList>
            <person name="Chiriac C."/>
            <person name="Salcher M."/>
            <person name="Ghai R."/>
            <person name="Kavagutti S V."/>
        </authorList>
    </citation>
    <scope>NUCLEOTIDE SEQUENCE</scope>
</reference>
<feature type="compositionally biased region" description="Basic and acidic residues" evidence="1">
    <location>
        <begin position="10"/>
        <end position="24"/>
    </location>
</feature>
<proteinExistence type="predicted"/>
<evidence type="ECO:0000256" key="1">
    <source>
        <dbReference type="SAM" id="MobiDB-lite"/>
    </source>
</evidence>
<accession>A0A6J5QRZ0</accession>
<name>A0A6J5QRZ0_9CAUD</name>
<gene>
    <name evidence="2" type="ORF">UFOVP1130_26</name>
</gene>
<protein>
    <submittedName>
        <fullName evidence="2">Uncharacterized protein</fullName>
    </submittedName>
</protein>